<keyword evidence="1" id="KW-0808">Transferase</keyword>
<dbReference type="Gene3D" id="3.40.50.2000">
    <property type="entry name" value="Glycogen Phosphorylase B"/>
    <property type="match status" value="2"/>
</dbReference>
<dbReference type="CDD" id="cd03809">
    <property type="entry name" value="GT4_MtfB-like"/>
    <property type="match status" value="1"/>
</dbReference>
<dbReference type="EMBL" id="JABAGV010000001">
    <property type="protein sequence ID" value="MBC2473225.1"/>
    <property type="molecule type" value="Genomic_DNA"/>
</dbReference>
<dbReference type="RefSeq" id="WP_171779568.1">
    <property type="nucleotide sequence ID" value="NZ_JABAGV010000001.1"/>
</dbReference>
<comment type="caution">
    <text evidence="4">The sequence shown here is derived from an EMBL/GenBank/DDBJ whole genome shotgun (WGS) entry which is preliminary data.</text>
</comment>
<gene>
    <name evidence="4" type="ORF">HGI39_00585</name>
</gene>
<proteinExistence type="predicted"/>
<reference evidence="4" key="1">
    <citation type="submission" date="2020-04" db="EMBL/GenBank/DDBJ databases">
        <authorList>
            <person name="Brown S."/>
        </authorList>
    </citation>
    <scope>NUCLEOTIDE SEQUENCE</scope>
    <source>
        <strain evidence="4">DJ015</strain>
    </source>
</reference>
<dbReference type="Pfam" id="PF00534">
    <property type="entry name" value="Glycos_transf_1"/>
    <property type="match status" value="1"/>
</dbReference>
<dbReference type="PANTHER" id="PTHR46401">
    <property type="entry name" value="GLYCOSYLTRANSFERASE WBBK-RELATED"/>
    <property type="match status" value="1"/>
</dbReference>
<feature type="domain" description="Glycosyl transferase family 1" evidence="2">
    <location>
        <begin position="183"/>
        <end position="344"/>
    </location>
</feature>
<evidence type="ECO:0000313" key="4">
    <source>
        <dbReference type="EMBL" id="MBC2473225.1"/>
    </source>
</evidence>
<name>A0AAW3W2U8_CLOBE</name>
<protein>
    <submittedName>
        <fullName evidence="4">Glycosyltransferase family 4 protein</fullName>
    </submittedName>
</protein>
<accession>A0AAW3W2U8</accession>
<organism evidence="4 5">
    <name type="scientific">Clostridium beijerinckii</name>
    <name type="common">Clostridium MP</name>
    <dbReference type="NCBI Taxonomy" id="1520"/>
    <lineage>
        <taxon>Bacteria</taxon>
        <taxon>Bacillati</taxon>
        <taxon>Bacillota</taxon>
        <taxon>Clostridia</taxon>
        <taxon>Eubacteriales</taxon>
        <taxon>Clostridiaceae</taxon>
        <taxon>Clostridium</taxon>
    </lineage>
</organism>
<dbReference type="AlphaFoldDB" id="A0AAW3W2U8"/>
<dbReference type="SUPFAM" id="SSF53756">
    <property type="entry name" value="UDP-Glycosyltransferase/glycogen phosphorylase"/>
    <property type="match status" value="1"/>
</dbReference>
<evidence type="ECO:0000259" key="2">
    <source>
        <dbReference type="Pfam" id="PF00534"/>
    </source>
</evidence>
<dbReference type="InterPro" id="IPR001296">
    <property type="entry name" value="Glyco_trans_1"/>
</dbReference>
<dbReference type="Pfam" id="PF13439">
    <property type="entry name" value="Glyco_transf_4"/>
    <property type="match status" value="1"/>
</dbReference>
<sequence length="367" mass="42833">MNRILLNGLYYEKRGAGISKYTKMLLETFLEESYNVDVLIRHEFKNTFESSNLKCANQDINGSKNRIIYEQLKAQKLYKNYDLVHFPDYATPVLYKDKKIATIHDMAMYTMRDKYTKMQIITKDILMRNTIKNADKLICVSEFSKKELIKYYPEVEEKATVVYSGINIPKYYMDEEFETNTLQKYTIEKDSYILYVGTIAPPKNIHNLIKAYVKACGEGLGCKLVIAGKKGWMYEEIFKYVNETKMEENIIFTDYISDLELEVLYRNAKIFSSISFYEGFGFPPLEAIGRGIPVLLSNIDIFKEICKDSAVYCDPYNINDISDNMLKLIGDKALQNKLKLKGEERIKIFDWSKTAKEIYDIYLDVLK</sequence>
<evidence type="ECO:0000259" key="3">
    <source>
        <dbReference type="Pfam" id="PF13439"/>
    </source>
</evidence>
<reference evidence="4" key="2">
    <citation type="journal article" date="2022" name="Nat. Biotechnol.">
        <title>Carbon-negative production of acetone and isopropanol by gas fermentation at industrial pilot scale.</title>
        <authorList>
            <person name="Liew F.E."/>
            <person name="Nogle R."/>
            <person name="Abdalla T."/>
            <person name="Rasor B.J."/>
            <person name="Canter C."/>
            <person name="Jensen R.O."/>
            <person name="Wang L."/>
            <person name="Strutz J."/>
            <person name="Chirania P."/>
            <person name="De Tissera S."/>
            <person name="Mueller A.P."/>
            <person name="Ruan Z."/>
            <person name="Gao A."/>
            <person name="Tran L."/>
            <person name="Engle N.L."/>
            <person name="Bromley J.C."/>
            <person name="Daniell J."/>
            <person name="Conrado R."/>
            <person name="Tschaplinski T.J."/>
            <person name="Giannone R.J."/>
            <person name="Hettich R.L."/>
            <person name="Karim A.S."/>
            <person name="Simpson S.D."/>
            <person name="Brown S.D."/>
            <person name="Leang C."/>
            <person name="Jewett M.C."/>
            <person name="Kopke M."/>
        </authorList>
    </citation>
    <scope>NUCLEOTIDE SEQUENCE</scope>
    <source>
        <strain evidence="4">DJ015</strain>
    </source>
</reference>
<evidence type="ECO:0000313" key="5">
    <source>
        <dbReference type="Proteomes" id="UP001194098"/>
    </source>
</evidence>
<dbReference type="PANTHER" id="PTHR46401:SF2">
    <property type="entry name" value="GLYCOSYLTRANSFERASE WBBK-RELATED"/>
    <property type="match status" value="1"/>
</dbReference>
<dbReference type="GO" id="GO:0016757">
    <property type="term" value="F:glycosyltransferase activity"/>
    <property type="evidence" value="ECO:0007669"/>
    <property type="project" value="InterPro"/>
</dbReference>
<dbReference type="Proteomes" id="UP001194098">
    <property type="component" value="Unassembled WGS sequence"/>
</dbReference>
<dbReference type="GO" id="GO:0009103">
    <property type="term" value="P:lipopolysaccharide biosynthetic process"/>
    <property type="evidence" value="ECO:0007669"/>
    <property type="project" value="TreeGrafter"/>
</dbReference>
<feature type="domain" description="Glycosyltransferase subfamily 4-like N-terminal" evidence="3">
    <location>
        <begin position="17"/>
        <end position="167"/>
    </location>
</feature>
<evidence type="ECO:0000256" key="1">
    <source>
        <dbReference type="ARBA" id="ARBA00022679"/>
    </source>
</evidence>
<dbReference type="InterPro" id="IPR028098">
    <property type="entry name" value="Glyco_trans_4-like_N"/>
</dbReference>